<dbReference type="Proteomes" id="UP000316313">
    <property type="component" value="Chromosome"/>
</dbReference>
<feature type="domain" description="ImpA N-terminal" evidence="2">
    <location>
        <begin position="90"/>
        <end position="218"/>
    </location>
</feature>
<organism evidence="3 4">
    <name type="scientific">Swingsia samuiensis</name>
    <dbReference type="NCBI Taxonomy" id="1293412"/>
    <lineage>
        <taxon>Bacteria</taxon>
        <taxon>Pseudomonadati</taxon>
        <taxon>Pseudomonadota</taxon>
        <taxon>Alphaproteobacteria</taxon>
        <taxon>Acetobacterales</taxon>
        <taxon>Acetobacteraceae</taxon>
        <taxon>Swingsia</taxon>
    </lineage>
</organism>
<dbReference type="RefSeq" id="WP_141459184.1">
    <property type="nucleotide sequence ID" value="NZ_CP038141.1"/>
</dbReference>
<dbReference type="Pfam" id="PF06812">
    <property type="entry name" value="ImpA_N"/>
    <property type="match status" value="1"/>
</dbReference>
<dbReference type="InterPro" id="IPR010657">
    <property type="entry name" value="ImpA_N"/>
</dbReference>
<dbReference type="PANTHER" id="PTHR37951:SF1">
    <property type="entry name" value="TYPE VI SECRETION SYSTEM COMPONENT TSSA1"/>
    <property type="match status" value="1"/>
</dbReference>
<name>A0A4Y6UJZ5_9PROT</name>
<reference evidence="3 4" key="1">
    <citation type="submission" date="2019-03" db="EMBL/GenBank/DDBJ databases">
        <title>The complete genome sequence of Swingsia samuiensis NBRC107927(T).</title>
        <authorList>
            <person name="Chua K.-O."/>
            <person name="Chan K.-G."/>
            <person name="See-Too W.-S."/>
        </authorList>
    </citation>
    <scope>NUCLEOTIDE SEQUENCE [LARGE SCALE GENOMIC DNA]</scope>
    <source>
        <strain evidence="3 4">AH83</strain>
    </source>
</reference>
<gene>
    <name evidence="3" type="primary">tssA</name>
    <name evidence="3" type="ORF">E3D00_01095</name>
</gene>
<evidence type="ECO:0000313" key="4">
    <source>
        <dbReference type="Proteomes" id="UP000316313"/>
    </source>
</evidence>
<dbReference type="PANTHER" id="PTHR37951">
    <property type="entry name" value="CYTOPLASMIC PROTEIN-RELATED"/>
    <property type="match status" value="1"/>
</dbReference>
<protein>
    <submittedName>
        <fullName evidence="3">Type VI secretion system protein TssA</fullName>
    </submittedName>
</protein>
<dbReference type="OrthoDB" id="9771118at2"/>
<evidence type="ECO:0000259" key="2">
    <source>
        <dbReference type="Pfam" id="PF06812"/>
    </source>
</evidence>
<dbReference type="KEGG" id="ssam:E3D00_01095"/>
<proteinExistence type="predicted"/>
<dbReference type="AlphaFoldDB" id="A0A4Y6UJZ5"/>
<keyword evidence="4" id="KW-1185">Reference proteome</keyword>
<accession>A0A4Y6UJZ5</accession>
<sequence length="454" mass="50186">MTFGLIFPAVYRIKVSIVAFSSQSTSCSSLKWWHSLICGALYGSDSPTPYRKIYSLYATYTGLKGHYRGKEQPLDMLLPDAESILAGIAAPISDTAPGGIDLRETMGVNSLYSSLRDARSSARMQERISDDDPERSAGIPEEWRAVEKLALEALTTQSKDLEVASFLTESLTRLYGLSGLALGTKIITVLVEKFWSQDLYPPLEADDPEARTFAITGLSGADRDGSLIQPLRKTVLFEFDDGRTIAAWEYERARSRAATRAQGEHVAVIHDDLPSLEDMEKIATGSGNAFLTDLAREADSAYTAWQNLHSVLETACRESSPVAEPPSMGRVTHLLEEIRAATHRYVKLEDLVQKEDPEPVAETEDAALVEHTPSSKASPPKAPARPTRTELLDAAMEIAQQFRKMEPHSPFSYTLENAIRRARLSLPDLLREVVMDDSSRAEILTRLGIQELDL</sequence>
<evidence type="ECO:0000313" key="3">
    <source>
        <dbReference type="EMBL" id="QDH16325.1"/>
    </source>
</evidence>
<feature type="region of interest" description="Disordered" evidence="1">
    <location>
        <begin position="354"/>
        <end position="385"/>
    </location>
</feature>
<dbReference type="EMBL" id="CP038141">
    <property type="protein sequence ID" value="QDH16325.1"/>
    <property type="molecule type" value="Genomic_DNA"/>
</dbReference>
<dbReference type="NCBIfam" id="TIGR03363">
    <property type="entry name" value="VI_chp_8"/>
    <property type="match status" value="1"/>
</dbReference>
<dbReference type="InterPro" id="IPR017740">
    <property type="entry name" value="TssA-like"/>
</dbReference>
<evidence type="ECO:0000256" key="1">
    <source>
        <dbReference type="SAM" id="MobiDB-lite"/>
    </source>
</evidence>
<feature type="compositionally biased region" description="Acidic residues" evidence="1">
    <location>
        <begin position="358"/>
        <end position="367"/>
    </location>
</feature>